<sequence>MQSFAGAAGDPPDFSQRCKNPGPKSGSMRQKRGSGAERLAPLRTALHNWQSLSGIVANLAAGA</sequence>
<name>A0A916XWA7_9HYPH</name>
<reference evidence="2" key="2">
    <citation type="submission" date="2020-09" db="EMBL/GenBank/DDBJ databases">
        <authorList>
            <person name="Sun Q."/>
            <person name="Zhou Y."/>
        </authorList>
    </citation>
    <scope>NUCLEOTIDE SEQUENCE</scope>
    <source>
        <strain evidence="2">CGMCC 1.15493</strain>
    </source>
</reference>
<evidence type="ECO:0000313" key="3">
    <source>
        <dbReference type="Proteomes" id="UP000613160"/>
    </source>
</evidence>
<organism evidence="2 3">
    <name type="scientific">Aureimonas glaciei</name>
    <dbReference type="NCBI Taxonomy" id="1776957"/>
    <lineage>
        <taxon>Bacteria</taxon>
        <taxon>Pseudomonadati</taxon>
        <taxon>Pseudomonadota</taxon>
        <taxon>Alphaproteobacteria</taxon>
        <taxon>Hyphomicrobiales</taxon>
        <taxon>Aurantimonadaceae</taxon>
        <taxon>Aureimonas</taxon>
    </lineage>
</organism>
<dbReference type="AlphaFoldDB" id="A0A916XWA7"/>
<gene>
    <name evidence="2" type="ORF">GCM10011335_18990</name>
</gene>
<proteinExistence type="predicted"/>
<dbReference type="EMBL" id="BMJJ01000004">
    <property type="protein sequence ID" value="GGD16424.1"/>
    <property type="molecule type" value="Genomic_DNA"/>
</dbReference>
<dbReference type="Proteomes" id="UP000613160">
    <property type="component" value="Unassembled WGS sequence"/>
</dbReference>
<evidence type="ECO:0000256" key="1">
    <source>
        <dbReference type="SAM" id="MobiDB-lite"/>
    </source>
</evidence>
<accession>A0A916XWA7</accession>
<comment type="caution">
    <text evidence="2">The sequence shown here is derived from an EMBL/GenBank/DDBJ whole genome shotgun (WGS) entry which is preliminary data.</text>
</comment>
<evidence type="ECO:0000313" key="2">
    <source>
        <dbReference type="EMBL" id="GGD16424.1"/>
    </source>
</evidence>
<keyword evidence="3" id="KW-1185">Reference proteome</keyword>
<reference evidence="2" key="1">
    <citation type="journal article" date="2014" name="Int. J. Syst. Evol. Microbiol.">
        <title>Complete genome sequence of Corynebacterium casei LMG S-19264T (=DSM 44701T), isolated from a smear-ripened cheese.</title>
        <authorList>
            <consortium name="US DOE Joint Genome Institute (JGI-PGF)"/>
            <person name="Walter F."/>
            <person name="Albersmeier A."/>
            <person name="Kalinowski J."/>
            <person name="Ruckert C."/>
        </authorList>
    </citation>
    <scope>NUCLEOTIDE SEQUENCE</scope>
    <source>
        <strain evidence="2">CGMCC 1.15493</strain>
    </source>
</reference>
<protein>
    <submittedName>
        <fullName evidence="2">Uncharacterized protein</fullName>
    </submittedName>
</protein>
<feature type="region of interest" description="Disordered" evidence="1">
    <location>
        <begin position="1"/>
        <end position="40"/>
    </location>
</feature>